<evidence type="ECO:0000256" key="1">
    <source>
        <dbReference type="SAM" id="MobiDB-lite"/>
    </source>
</evidence>
<dbReference type="OrthoDB" id="3473053at2"/>
<name>A0A6I4W7C3_9ACTN</name>
<feature type="transmembrane region" description="Helical" evidence="2">
    <location>
        <begin position="84"/>
        <end position="103"/>
    </location>
</feature>
<accession>A0A6I4W7C3</accession>
<feature type="transmembrane region" description="Helical" evidence="2">
    <location>
        <begin position="52"/>
        <end position="72"/>
    </location>
</feature>
<reference evidence="3 4" key="1">
    <citation type="submission" date="2019-12" db="EMBL/GenBank/DDBJ databases">
        <title>Nocardia macrotermitis sp. nov. and Nocardia aurantia sp. nov., isolated from the gut of the fungus growing-termite Macrotermes natalensis.</title>
        <authorList>
            <person name="Christine B."/>
            <person name="Rene B."/>
        </authorList>
    </citation>
    <scope>NUCLEOTIDE SEQUENCE [LARGE SCALE GENOMIC DNA]</scope>
    <source>
        <strain evidence="3 4">DSM 102126</strain>
    </source>
</reference>
<keyword evidence="4" id="KW-1185">Reference proteome</keyword>
<feature type="compositionally biased region" description="Acidic residues" evidence="1">
    <location>
        <begin position="230"/>
        <end position="239"/>
    </location>
</feature>
<feature type="region of interest" description="Disordered" evidence="1">
    <location>
        <begin position="223"/>
        <end position="424"/>
    </location>
</feature>
<sequence length="424" mass="45950">MPSSSRPPRPGRFFTWSAALAVLVLAGAGFVQTYEPLCVLARTGGVEARWAPAYPVMADTLIVVALLAVVVARRAGWFARTLRWLLLLVLLAGGAALAVQYAVRGYGSLPRDAVKAGVAVAPNVMLAVAVWLWLTMIKQLRTAAERSPGPVPEAPARAEADAPPLPEAEPEVLVVPPPAPDEDYGAVWAARAEAGGTWNETREMPRHDVRTMREVAWADDDEPAHPLLLDDPDLPDDPPVELPEPRASEDDEPAVTRRDARPAKEEPAVTRHDTHPAQDEPPVTHHDARPAQDESAAARQDALAAEEPDDVRAGEDEPEVTRREARDEDEVARREEQAPPLPASDAEVDAPEPAPVLLPSDVRTIAEQATDPVPAEPTLTEEERIVRDDEGEDVERPAKDGDLEIWDWNPPSGSFRSSPTPPAE</sequence>
<dbReference type="Proteomes" id="UP000431901">
    <property type="component" value="Unassembled WGS sequence"/>
</dbReference>
<organism evidence="3 4">
    <name type="scientific">Actinomadura rayongensis</name>
    <dbReference type="NCBI Taxonomy" id="1429076"/>
    <lineage>
        <taxon>Bacteria</taxon>
        <taxon>Bacillati</taxon>
        <taxon>Actinomycetota</taxon>
        <taxon>Actinomycetes</taxon>
        <taxon>Streptosporangiales</taxon>
        <taxon>Thermomonosporaceae</taxon>
        <taxon>Actinomadura</taxon>
    </lineage>
</organism>
<dbReference type="RefSeq" id="WP_161104869.1">
    <property type="nucleotide sequence ID" value="NZ_JBHLYI010000003.1"/>
</dbReference>
<protein>
    <submittedName>
        <fullName evidence="3">DUF2637 domain-containing protein</fullName>
    </submittedName>
</protein>
<dbReference type="AlphaFoldDB" id="A0A6I4W7C3"/>
<dbReference type="InterPro" id="IPR021235">
    <property type="entry name" value="DUF2637"/>
</dbReference>
<feature type="compositionally biased region" description="Basic and acidic residues" evidence="1">
    <location>
        <begin position="243"/>
        <end position="292"/>
    </location>
</feature>
<comment type="caution">
    <text evidence="3">The sequence shown here is derived from an EMBL/GenBank/DDBJ whole genome shotgun (WGS) entry which is preliminary data.</text>
</comment>
<evidence type="ECO:0000256" key="2">
    <source>
        <dbReference type="SAM" id="Phobius"/>
    </source>
</evidence>
<keyword evidence="2" id="KW-0472">Membrane</keyword>
<keyword evidence="2" id="KW-0812">Transmembrane</keyword>
<gene>
    <name evidence="3" type="ORF">GQ466_21820</name>
</gene>
<feature type="transmembrane region" description="Helical" evidence="2">
    <location>
        <begin position="115"/>
        <end position="134"/>
    </location>
</feature>
<proteinExistence type="predicted"/>
<dbReference type="Pfam" id="PF10935">
    <property type="entry name" value="DUF2637"/>
    <property type="match status" value="1"/>
</dbReference>
<evidence type="ECO:0000313" key="4">
    <source>
        <dbReference type="Proteomes" id="UP000431901"/>
    </source>
</evidence>
<dbReference type="EMBL" id="WUTW01000005">
    <property type="protein sequence ID" value="MXQ66659.1"/>
    <property type="molecule type" value="Genomic_DNA"/>
</dbReference>
<feature type="compositionally biased region" description="Basic and acidic residues" evidence="1">
    <location>
        <begin position="310"/>
        <end position="337"/>
    </location>
</feature>
<keyword evidence="2" id="KW-1133">Transmembrane helix</keyword>
<feature type="compositionally biased region" description="Basic and acidic residues" evidence="1">
    <location>
        <begin position="381"/>
        <end position="402"/>
    </location>
</feature>
<evidence type="ECO:0000313" key="3">
    <source>
        <dbReference type="EMBL" id="MXQ66659.1"/>
    </source>
</evidence>